<accession>A0A1D1UJ00</accession>
<evidence type="ECO:0000313" key="1">
    <source>
        <dbReference type="EMBL" id="GAU89686.1"/>
    </source>
</evidence>
<protein>
    <submittedName>
        <fullName evidence="1">Uncharacterized protein</fullName>
    </submittedName>
</protein>
<dbReference type="Proteomes" id="UP000186922">
    <property type="component" value="Unassembled WGS sequence"/>
</dbReference>
<reference evidence="1 2" key="1">
    <citation type="journal article" date="2016" name="Nat. Commun.">
        <title>Extremotolerant tardigrade genome and improved radiotolerance of human cultured cells by tardigrade-unique protein.</title>
        <authorList>
            <person name="Hashimoto T."/>
            <person name="Horikawa D.D."/>
            <person name="Saito Y."/>
            <person name="Kuwahara H."/>
            <person name="Kozuka-Hata H."/>
            <person name="Shin-I T."/>
            <person name="Minakuchi Y."/>
            <person name="Ohishi K."/>
            <person name="Motoyama A."/>
            <person name="Aizu T."/>
            <person name="Enomoto A."/>
            <person name="Kondo K."/>
            <person name="Tanaka S."/>
            <person name="Hara Y."/>
            <person name="Koshikawa S."/>
            <person name="Sagara H."/>
            <person name="Miura T."/>
            <person name="Yokobori S."/>
            <person name="Miyagawa K."/>
            <person name="Suzuki Y."/>
            <person name="Kubo T."/>
            <person name="Oyama M."/>
            <person name="Kohara Y."/>
            <person name="Fujiyama A."/>
            <person name="Arakawa K."/>
            <person name="Katayama T."/>
            <person name="Toyoda A."/>
            <person name="Kunieda T."/>
        </authorList>
    </citation>
    <scope>NUCLEOTIDE SEQUENCE [LARGE SCALE GENOMIC DNA]</scope>
    <source>
        <strain evidence="1 2">YOKOZUNA-1</strain>
    </source>
</reference>
<organism evidence="1 2">
    <name type="scientific">Ramazzottius varieornatus</name>
    <name type="common">Water bear</name>
    <name type="synonym">Tardigrade</name>
    <dbReference type="NCBI Taxonomy" id="947166"/>
    <lineage>
        <taxon>Eukaryota</taxon>
        <taxon>Metazoa</taxon>
        <taxon>Ecdysozoa</taxon>
        <taxon>Tardigrada</taxon>
        <taxon>Eutardigrada</taxon>
        <taxon>Parachela</taxon>
        <taxon>Hypsibioidea</taxon>
        <taxon>Ramazzottiidae</taxon>
        <taxon>Ramazzottius</taxon>
    </lineage>
</organism>
<proteinExistence type="predicted"/>
<dbReference type="AlphaFoldDB" id="A0A1D1UJ00"/>
<sequence length="56" mass="6509">MVRFCWNQPNHKLLSFRLYSTTAGKSIPRDDTFSGVSVTLENKQWTVTKEEPVYSD</sequence>
<name>A0A1D1UJ00_RAMVA</name>
<keyword evidence="2" id="KW-1185">Reference proteome</keyword>
<comment type="caution">
    <text evidence="1">The sequence shown here is derived from an EMBL/GenBank/DDBJ whole genome shotgun (WGS) entry which is preliminary data.</text>
</comment>
<gene>
    <name evidence="1" type="primary">RvY_02205-1</name>
    <name evidence="1" type="synonym">RvY_02205.1</name>
    <name evidence="1" type="ORF">RvY_02205</name>
</gene>
<dbReference type="EMBL" id="BDGG01000001">
    <property type="protein sequence ID" value="GAU89686.1"/>
    <property type="molecule type" value="Genomic_DNA"/>
</dbReference>
<evidence type="ECO:0000313" key="2">
    <source>
        <dbReference type="Proteomes" id="UP000186922"/>
    </source>
</evidence>